<name>A0ABW8JXK0_9GAMM</name>
<organism evidence="1 2">
    <name type="scientific">Dyella ginsengisoli</name>
    <dbReference type="NCBI Taxonomy" id="363848"/>
    <lineage>
        <taxon>Bacteria</taxon>
        <taxon>Pseudomonadati</taxon>
        <taxon>Pseudomonadota</taxon>
        <taxon>Gammaproteobacteria</taxon>
        <taxon>Lysobacterales</taxon>
        <taxon>Rhodanobacteraceae</taxon>
        <taxon>Dyella</taxon>
    </lineage>
</organism>
<comment type="caution">
    <text evidence="1">The sequence shown here is derived from an EMBL/GenBank/DDBJ whole genome shotgun (WGS) entry which is preliminary data.</text>
</comment>
<evidence type="ECO:0000313" key="1">
    <source>
        <dbReference type="EMBL" id="MFK2904975.1"/>
    </source>
</evidence>
<evidence type="ECO:0000313" key="2">
    <source>
        <dbReference type="Proteomes" id="UP001620460"/>
    </source>
</evidence>
<proteinExistence type="predicted"/>
<reference evidence="1 2" key="1">
    <citation type="submission" date="2020-10" db="EMBL/GenBank/DDBJ databases">
        <title>Phylogeny of dyella-like bacteria.</title>
        <authorList>
            <person name="Fu J."/>
        </authorList>
    </citation>
    <scope>NUCLEOTIDE SEQUENCE [LARGE SCALE GENOMIC DNA]</scope>
    <source>
        <strain evidence="1 2">Gsoil3046</strain>
    </source>
</reference>
<gene>
    <name evidence="1" type="ORF">ISP17_13520</name>
</gene>
<dbReference type="RefSeq" id="WP_404633979.1">
    <property type="nucleotide sequence ID" value="NZ_JADIKM010000003.1"/>
</dbReference>
<accession>A0ABW8JXK0</accession>
<keyword evidence="2" id="KW-1185">Reference proteome</keyword>
<dbReference type="Proteomes" id="UP001620460">
    <property type="component" value="Unassembled WGS sequence"/>
</dbReference>
<dbReference type="PROSITE" id="PS51257">
    <property type="entry name" value="PROKAR_LIPOPROTEIN"/>
    <property type="match status" value="1"/>
</dbReference>
<sequence>MMQRQITHPPGTFSACACCKKEPRHIQASGRTSREAVFSSFGDRHQLETACGRRTGWHATLGEAEKAWGELGATLPLPLPAMRSTNVRPLRVRSPR</sequence>
<dbReference type="EMBL" id="JADIKM010000003">
    <property type="protein sequence ID" value="MFK2904975.1"/>
    <property type="molecule type" value="Genomic_DNA"/>
</dbReference>
<protein>
    <submittedName>
        <fullName evidence="1">Uncharacterized protein</fullName>
    </submittedName>
</protein>